<sequence length="312" mass="34153">MVSTPKAPDPQQTANAQAGMNRDTAITQQQLNMVDQQGPYGSLTYTQSGTNKFKNAQGQWVETPKYTATTTLSPEQQKILEQTQAANLNLGTIANERSSFLKDYLAKPFDVNAQTEAKLYDLGSKRLDPRFAEQQEALRTQLINSGIRPGSAAYTSALRDFEANRNDAYNQLALTGRQQAFQEASYERAQPLNEISALLSGAQVQQPSFVSTPQTSVGGVDYTGLVNNKYQSEVAQSNARMGGLFGLAAAPFGMFSFGANEWHFKTFSSGAVPVRSSRPSRSSAAVRSNRLSLPRASMFHPYRIDARRCARG</sequence>
<keyword evidence="3" id="KW-1185">Reference proteome</keyword>
<feature type="region of interest" description="Disordered" evidence="1">
    <location>
        <begin position="1"/>
        <end position="21"/>
    </location>
</feature>
<evidence type="ECO:0000313" key="2">
    <source>
        <dbReference type="EMBL" id="MCZ4089327.1"/>
    </source>
</evidence>
<evidence type="ECO:0000256" key="1">
    <source>
        <dbReference type="SAM" id="MobiDB-lite"/>
    </source>
</evidence>
<comment type="caution">
    <text evidence="2">The sequence shown here is derived from an EMBL/GenBank/DDBJ whole genome shotgun (WGS) entry which is preliminary data.</text>
</comment>
<dbReference type="Proteomes" id="UP001079430">
    <property type="component" value="Unassembled WGS sequence"/>
</dbReference>
<feature type="compositionally biased region" description="Polar residues" evidence="1">
    <location>
        <begin position="10"/>
        <end position="21"/>
    </location>
</feature>
<gene>
    <name evidence="2" type="ORF">O3W52_04405</name>
</gene>
<protein>
    <submittedName>
        <fullName evidence="2">Tail fiber domain-containing protein</fullName>
    </submittedName>
</protein>
<organism evidence="2 3">
    <name type="scientific">Sinorhizobium psoraleae</name>
    <dbReference type="NCBI Taxonomy" id="520838"/>
    <lineage>
        <taxon>Bacteria</taxon>
        <taxon>Pseudomonadati</taxon>
        <taxon>Pseudomonadota</taxon>
        <taxon>Alphaproteobacteria</taxon>
        <taxon>Hyphomicrobiales</taxon>
        <taxon>Rhizobiaceae</taxon>
        <taxon>Sinorhizobium/Ensifer group</taxon>
        <taxon>Sinorhizobium</taxon>
    </lineage>
</organism>
<evidence type="ECO:0000313" key="3">
    <source>
        <dbReference type="Proteomes" id="UP001079430"/>
    </source>
</evidence>
<dbReference type="EMBL" id="JAPVOI010000004">
    <property type="protein sequence ID" value="MCZ4089327.1"/>
    <property type="molecule type" value="Genomic_DNA"/>
</dbReference>
<proteinExistence type="predicted"/>
<dbReference type="RefSeq" id="WP_269275892.1">
    <property type="nucleotide sequence ID" value="NZ_JAPVOI010000004.1"/>
</dbReference>
<accession>A0ABT4KBP0</accession>
<name>A0ABT4KBP0_9HYPH</name>
<reference evidence="2" key="1">
    <citation type="submission" date="2022-10" db="EMBL/GenBank/DDBJ databases">
        <title>Whole genome sequencing of three plant growth promoting bacteria isolated from Vachellia tortilis subsp. raddiana in Morocco.</title>
        <authorList>
            <person name="Hnini M."/>
            <person name="Zouagui R."/>
            <person name="Zouagui H."/>
            <person name="Chemao Elfihri M.-W."/>
            <person name="Ibrahimi A."/>
            <person name="Sbabou L."/>
            <person name="Aurag J."/>
        </authorList>
    </citation>
    <scope>NUCLEOTIDE SEQUENCE</scope>
    <source>
        <strain evidence="2">LMR678</strain>
    </source>
</reference>